<dbReference type="PRINTS" id="PR00959">
    <property type="entry name" value="MEVGALKINASE"/>
</dbReference>
<name>A0ABT1S4Q8_9FIRM</name>
<proteinExistence type="inferred from homology"/>
<keyword evidence="5" id="KW-0067">ATP-binding</keyword>
<evidence type="ECO:0000256" key="3">
    <source>
        <dbReference type="ARBA" id="ARBA00022741"/>
    </source>
</evidence>
<evidence type="ECO:0000313" key="8">
    <source>
        <dbReference type="EMBL" id="MCQ4841775.1"/>
    </source>
</evidence>
<dbReference type="GeneID" id="90533254"/>
<reference evidence="8 9" key="1">
    <citation type="submission" date="2022-06" db="EMBL/GenBank/DDBJ databases">
        <title>Isolation of gut microbiota from human fecal samples.</title>
        <authorList>
            <person name="Pamer E.G."/>
            <person name="Barat B."/>
            <person name="Waligurski E."/>
            <person name="Medina S."/>
            <person name="Paddock L."/>
            <person name="Mostad J."/>
        </authorList>
    </citation>
    <scope>NUCLEOTIDE SEQUENCE [LARGE SCALE GENOMIC DNA]</scope>
    <source>
        <strain evidence="8 9">DFI.9.73</strain>
    </source>
</reference>
<dbReference type="InterPro" id="IPR036554">
    <property type="entry name" value="GHMP_kinase_C_sf"/>
</dbReference>
<evidence type="ECO:0000259" key="6">
    <source>
        <dbReference type="Pfam" id="PF00288"/>
    </source>
</evidence>
<dbReference type="SUPFAM" id="SSF54211">
    <property type="entry name" value="Ribosomal protein S5 domain 2-like"/>
    <property type="match status" value="1"/>
</dbReference>
<keyword evidence="4" id="KW-0418">Kinase</keyword>
<dbReference type="RefSeq" id="WP_066866193.1">
    <property type="nucleotide sequence ID" value="NZ_CABKVV010000014.1"/>
</dbReference>
<accession>A0ABT1S4Q8</accession>
<organism evidence="8 9">
    <name type="scientific">Neglectibacter timonensis</name>
    <dbReference type="NCBI Taxonomy" id="1776382"/>
    <lineage>
        <taxon>Bacteria</taxon>
        <taxon>Bacillati</taxon>
        <taxon>Bacillota</taxon>
        <taxon>Clostridia</taxon>
        <taxon>Eubacteriales</taxon>
        <taxon>Oscillospiraceae</taxon>
        <taxon>Neglectibacter</taxon>
    </lineage>
</organism>
<dbReference type="PANTHER" id="PTHR10457">
    <property type="entry name" value="MEVALONATE KINASE/GALACTOKINASE"/>
    <property type="match status" value="1"/>
</dbReference>
<dbReference type="Gene3D" id="3.30.70.890">
    <property type="entry name" value="GHMP kinase, C-terminal domain"/>
    <property type="match status" value="1"/>
</dbReference>
<dbReference type="InterPro" id="IPR019539">
    <property type="entry name" value="GalKase_N"/>
</dbReference>
<sequence>MVVEFKELYGGEAQSQRQRYEELQKGFEENFGSAEGAAYFSAPGRTEIGGNHTDHNHGRVLTAAVNLDIVGLARKQKNGRISLKSAEYPGMDTFDLGDLTRKEEEEGTSLALLKGICAKCQMLGYKVGGFECYTMTRVLKGSGLSSSAAFEVLVVTVISHLYNEGRIDPVTAAIIAQYAENVYFGKPSGLLDQMACSVGGFTSIDFKDPSSPVIEKVDFDFSACGHALCVVDTGGNHANLTGEYAAIPAEMKRVAGFFGKEYLRDVEEQEFYDKLPAVRGEAGDRAVLRAMHFFDDDRLAKEEAEALKAGDFDGFKQKILESGRSSFQRLQNVFAVGSPQEQGVSLALALSGRFLAGRGAFRVHGGGFAGTIQAFVPLDLLEEYRTNMEEVFGEGSCYVLSVRSAGGTKVEGI</sequence>
<dbReference type="PIRSF" id="PIRSF000530">
    <property type="entry name" value="Galactokinase"/>
    <property type="match status" value="1"/>
</dbReference>
<keyword evidence="2" id="KW-0808">Transferase</keyword>
<evidence type="ECO:0000259" key="7">
    <source>
        <dbReference type="Pfam" id="PF10509"/>
    </source>
</evidence>
<dbReference type="InterPro" id="IPR020568">
    <property type="entry name" value="Ribosomal_Su5_D2-typ_SF"/>
</dbReference>
<dbReference type="PANTHER" id="PTHR10457:SF7">
    <property type="entry name" value="GALACTOKINASE-RELATED"/>
    <property type="match status" value="1"/>
</dbReference>
<evidence type="ECO:0000256" key="4">
    <source>
        <dbReference type="ARBA" id="ARBA00022777"/>
    </source>
</evidence>
<dbReference type="InterPro" id="IPR006203">
    <property type="entry name" value="GHMP_knse_ATP-bd_CS"/>
</dbReference>
<dbReference type="SUPFAM" id="SSF55060">
    <property type="entry name" value="GHMP Kinase, C-terminal domain"/>
    <property type="match status" value="1"/>
</dbReference>
<protein>
    <submittedName>
        <fullName evidence="8">Galactokinase</fullName>
    </submittedName>
</protein>
<evidence type="ECO:0000256" key="2">
    <source>
        <dbReference type="ARBA" id="ARBA00022679"/>
    </source>
</evidence>
<dbReference type="Proteomes" id="UP001524473">
    <property type="component" value="Unassembled WGS sequence"/>
</dbReference>
<dbReference type="InterPro" id="IPR014721">
    <property type="entry name" value="Ribsml_uS5_D2-typ_fold_subgr"/>
</dbReference>
<gene>
    <name evidence="8" type="ORF">NE695_17870</name>
</gene>
<evidence type="ECO:0000256" key="5">
    <source>
        <dbReference type="ARBA" id="ARBA00022840"/>
    </source>
</evidence>
<dbReference type="Pfam" id="PF00288">
    <property type="entry name" value="GHMP_kinases_N"/>
    <property type="match status" value="1"/>
</dbReference>
<feature type="domain" description="GHMP kinase N-terminal" evidence="6">
    <location>
        <begin position="121"/>
        <end position="200"/>
    </location>
</feature>
<evidence type="ECO:0000256" key="1">
    <source>
        <dbReference type="ARBA" id="ARBA00006566"/>
    </source>
</evidence>
<evidence type="ECO:0000313" key="9">
    <source>
        <dbReference type="Proteomes" id="UP001524473"/>
    </source>
</evidence>
<keyword evidence="9" id="KW-1185">Reference proteome</keyword>
<feature type="domain" description="Galactokinase N-terminal" evidence="7">
    <location>
        <begin position="26"/>
        <end position="75"/>
    </location>
</feature>
<dbReference type="Gene3D" id="3.30.230.10">
    <property type="match status" value="1"/>
</dbReference>
<dbReference type="PROSITE" id="PS00627">
    <property type="entry name" value="GHMP_KINASES_ATP"/>
    <property type="match status" value="1"/>
</dbReference>
<dbReference type="Pfam" id="PF10509">
    <property type="entry name" value="GalKase_gal_bdg"/>
    <property type="match status" value="1"/>
</dbReference>
<comment type="caution">
    <text evidence="8">The sequence shown here is derived from an EMBL/GenBank/DDBJ whole genome shotgun (WGS) entry which is preliminary data.</text>
</comment>
<dbReference type="EMBL" id="JANFZH010000075">
    <property type="protein sequence ID" value="MCQ4841775.1"/>
    <property type="molecule type" value="Genomic_DNA"/>
</dbReference>
<dbReference type="InterPro" id="IPR006206">
    <property type="entry name" value="Mevalonate/galactokinase"/>
</dbReference>
<comment type="similarity">
    <text evidence="1">Belongs to the GHMP kinase family. GalK subfamily.</text>
</comment>
<keyword evidence="3" id="KW-0547">Nucleotide-binding</keyword>
<dbReference type="InterPro" id="IPR006204">
    <property type="entry name" value="GHMP_kinase_N_dom"/>
</dbReference>